<keyword evidence="2" id="KW-1185">Reference proteome</keyword>
<name>A0A1T4KMX6_9BACT</name>
<evidence type="ECO:0000313" key="1">
    <source>
        <dbReference type="EMBL" id="SJZ43751.1"/>
    </source>
</evidence>
<dbReference type="Proteomes" id="UP000190367">
    <property type="component" value="Unassembled WGS sequence"/>
</dbReference>
<gene>
    <name evidence="1" type="ORF">SAMN04488128_101217</name>
</gene>
<dbReference type="EMBL" id="FUWZ01000001">
    <property type="protein sequence ID" value="SJZ43751.1"/>
    <property type="molecule type" value="Genomic_DNA"/>
</dbReference>
<reference evidence="2" key="1">
    <citation type="submission" date="2017-02" db="EMBL/GenBank/DDBJ databases">
        <authorList>
            <person name="Varghese N."/>
            <person name="Submissions S."/>
        </authorList>
    </citation>
    <scope>NUCLEOTIDE SEQUENCE [LARGE SCALE GENOMIC DNA]</scope>
    <source>
        <strain evidence="2">DSM 22224</strain>
    </source>
</reference>
<sequence>MVAVAVWIRKLEIRSQAQVGKYDRMLKFIKDHKIITEQELETIKFTHEVRNAVYHRGENDHQKIELALLIYFALLTKSINKWGKVSMPGHTSRPGYYYIDFTANPTEDHKKSTLTTPDYFEASLKTILAKWQIAKQLNLTAQKLIISQIEAIEKTSIYKKRECRGKLLRCTQKVLVFK</sequence>
<accession>A0A1T4KMX6</accession>
<dbReference type="AlphaFoldDB" id="A0A1T4KMX6"/>
<organism evidence="1 2">
    <name type="scientific">Chitinophaga eiseniae</name>
    <dbReference type="NCBI Taxonomy" id="634771"/>
    <lineage>
        <taxon>Bacteria</taxon>
        <taxon>Pseudomonadati</taxon>
        <taxon>Bacteroidota</taxon>
        <taxon>Chitinophagia</taxon>
        <taxon>Chitinophagales</taxon>
        <taxon>Chitinophagaceae</taxon>
        <taxon>Chitinophaga</taxon>
    </lineage>
</organism>
<proteinExistence type="predicted"/>
<protein>
    <submittedName>
        <fullName evidence="1">Uncharacterized protein</fullName>
    </submittedName>
</protein>
<evidence type="ECO:0000313" key="2">
    <source>
        <dbReference type="Proteomes" id="UP000190367"/>
    </source>
</evidence>